<reference evidence="2" key="1">
    <citation type="submission" date="2020-12" db="EMBL/GenBank/DDBJ databases">
        <title>WGS assembly of Carya illinoinensis cv. Pawnee.</title>
        <authorList>
            <person name="Platts A."/>
            <person name="Shu S."/>
            <person name="Wright S."/>
            <person name="Barry K."/>
            <person name="Edger P."/>
            <person name="Pires J.C."/>
            <person name="Schmutz J."/>
        </authorList>
    </citation>
    <scope>NUCLEOTIDE SEQUENCE</scope>
    <source>
        <tissue evidence="2">Leaf</tissue>
    </source>
</reference>
<evidence type="ECO:0000313" key="3">
    <source>
        <dbReference type="Proteomes" id="UP000811609"/>
    </source>
</evidence>
<dbReference type="AlphaFoldDB" id="A0A8T1R4N0"/>
<evidence type="ECO:0000256" key="1">
    <source>
        <dbReference type="SAM" id="Phobius"/>
    </source>
</evidence>
<organism evidence="2 3">
    <name type="scientific">Carya illinoinensis</name>
    <name type="common">Pecan</name>
    <dbReference type="NCBI Taxonomy" id="32201"/>
    <lineage>
        <taxon>Eukaryota</taxon>
        <taxon>Viridiplantae</taxon>
        <taxon>Streptophyta</taxon>
        <taxon>Embryophyta</taxon>
        <taxon>Tracheophyta</taxon>
        <taxon>Spermatophyta</taxon>
        <taxon>Magnoliopsida</taxon>
        <taxon>eudicotyledons</taxon>
        <taxon>Gunneridae</taxon>
        <taxon>Pentapetalae</taxon>
        <taxon>rosids</taxon>
        <taxon>fabids</taxon>
        <taxon>Fagales</taxon>
        <taxon>Juglandaceae</taxon>
        <taxon>Carya</taxon>
    </lineage>
</organism>
<feature type="transmembrane region" description="Helical" evidence="1">
    <location>
        <begin position="128"/>
        <end position="146"/>
    </location>
</feature>
<evidence type="ECO:0000313" key="2">
    <source>
        <dbReference type="EMBL" id="KAG6662370.1"/>
    </source>
</evidence>
<feature type="transmembrane region" description="Helical" evidence="1">
    <location>
        <begin position="75"/>
        <end position="97"/>
    </location>
</feature>
<dbReference type="Proteomes" id="UP000811609">
    <property type="component" value="Chromosome 3"/>
</dbReference>
<protein>
    <submittedName>
        <fullName evidence="2">Uncharacterized protein</fullName>
    </submittedName>
</protein>
<accession>A0A8T1R4N0</accession>
<dbReference type="EMBL" id="CM031811">
    <property type="protein sequence ID" value="KAG6662370.1"/>
    <property type="molecule type" value="Genomic_DNA"/>
</dbReference>
<gene>
    <name evidence="2" type="ORF">CIPAW_03G237500</name>
</gene>
<sequence length="147" mass="17463">MNLRIYFFTQSSSAFRGWGLGYKLETKIKLIVSFTPRFGFFFFFFSLSLNFVSPCLDSVWFLGKVTKRKFILQTVNWSFSVFLLLEVHVSVSSYTYLFKHTNILKFLVYFLIYVHKSSFFSFCFTNKFSFFSLLLLLLLLLLFLLGR</sequence>
<comment type="caution">
    <text evidence="2">The sequence shown here is derived from an EMBL/GenBank/DDBJ whole genome shotgun (WGS) entry which is preliminary data.</text>
</comment>
<feature type="transmembrane region" description="Helical" evidence="1">
    <location>
        <begin position="38"/>
        <end position="63"/>
    </location>
</feature>
<name>A0A8T1R4N0_CARIL</name>
<keyword evidence="1" id="KW-0472">Membrane</keyword>
<proteinExistence type="predicted"/>
<keyword evidence="1" id="KW-1133">Transmembrane helix</keyword>
<keyword evidence="1" id="KW-0812">Transmembrane</keyword>
<keyword evidence="3" id="KW-1185">Reference proteome</keyword>